<accession>A0ABQ0LHU6</accession>
<name>A0ABQ0LHU6_MYCCL</name>
<evidence type="ECO:0000313" key="2">
    <source>
        <dbReference type="Proteomes" id="UP000815677"/>
    </source>
</evidence>
<proteinExistence type="predicted"/>
<organism evidence="1 2">
    <name type="scientific">Mycena chlorophos</name>
    <name type="common">Agaric fungus</name>
    <name type="synonym">Agaricus chlorophos</name>
    <dbReference type="NCBI Taxonomy" id="658473"/>
    <lineage>
        <taxon>Eukaryota</taxon>
        <taxon>Fungi</taxon>
        <taxon>Dikarya</taxon>
        <taxon>Basidiomycota</taxon>
        <taxon>Agaricomycotina</taxon>
        <taxon>Agaricomycetes</taxon>
        <taxon>Agaricomycetidae</taxon>
        <taxon>Agaricales</taxon>
        <taxon>Marasmiineae</taxon>
        <taxon>Mycenaceae</taxon>
        <taxon>Mycena</taxon>
    </lineage>
</organism>
<dbReference type="Proteomes" id="UP000815677">
    <property type="component" value="Unassembled WGS sequence"/>
</dbReference>
<protein>
    <submittedName>
        <fullName evidence="1">Uncharacterized protein</fullName>
    </submittedName>
</protein>
<gene>
    <name evidence="1" type="ORF">MCHLO_07356</name>
</gene>
<dbReference type="EMBL" id="DF846231">
    <property type="protein sequence ID" value="GAT50077.1"/>
    <property type="molecule type" value="Genomic_DNA"/>
</dbReference>
<sequence>MNNRGFRSLHVLPLDRICSSRHAARLPHTPAESRAPLVPSTAGPAKVVYLGPLPCLVALEEADGLALVGGCVPFRRLTELNGCAPRPSGWREPGCDLRRVVSCVVLRNALYGVGMIQTWLYFQWWDDEWDVRCAVAVVLWIPACQGSASDAALLASSRPSKLSFSVPQASTALCFVSETFKPTFCGTSQTTTARNFVTVSLCREDSLQLLANVRKFLSCRPRYSVNTRARHRTRSCTGVRARNYGTGPVPYTFFCPRNTSAHLTPNKCITRPFAVRAYGFTDPYRTRLSSHPLRDGPSSFERFDGRKCVFDGVRTEWSVLFSLGTWAHAYRPATAIHYYIPATATRDGEMVSDSRPTVA</sequence>
<evidence type="ECO:0000313" key="1">
    <source>
        <dbReference type="EMBL" id="GAT50077.1"/>
    </source>
</evidence>
<reference evidence="1" key="1">
    <citation type="submission" date="2014-09" db="EMBL/GenBank/DDBJ databases">
        <title>Genome sequence of the luminous mushroom Mycena chlorophos for searching fungal bioluminescence genes.</title>
        <authorList>
            <person name="Tanaka Y."/>
            <person name="Kasuga D."/>
            <person name="Oba Y."/>
            <person name="Hase S."/>
            <person name="Sato K."/>
            <person name="Oba Y."/>
            <person name="Sakakibara Y."/>
        </authorList>
    </citation>
    <scope>NUCLEOTIDE SEQUENCE</scope>
</reference>
<keyword evidence="2" id="KW-1185">Reference proteome</keyword>